<organism evidence="1 2">
    <name type="scientific">Portunus trituberculatus</name>
    <name type="common">Swimming crab</name>
    <name type="synonym">Neptunus trituberculatus</name>
    <dbReference type="NCBI Taxonomy" id="210409"/>
    <lineage>
        <taxon>Eukaryota</taxon>
        <taxon>Metazoa</taxon>
        <taxon>Ecdysozoa</taxon>
        <taxon>Arthropoda</taxon>
        <taxon>Crustacea</taxon>
        <taxon>Multicrustacea</taxon>
        <taxon>Malacostraca</taxon>
        <taxon>Eumalacostraca</taxon>
        <taxon>Eucarida</taxon>
        <taxon>Decapoda</taxon>
        <taxon>Pleocyemata</taxon>
        <taxon>Brachyura</taxon>
        <taxon>Eubrachyura</taxon>
        <taxon>Portunoidea</taxon>
        <taxon>Portunidae</taxon>
        <taxon>Portuninae</taxon>
        <taxon>Portunus</taxon>
    </lineage>
</organism>
<accession>A0A5B7CEC2</accession>
<proteinExistence type="predicted"/>
<keyword evidence="2" id="KW-1185">Reference proteome</keyword>
<sequence>MFLRSSASSFIPTRKLFGVTTEGAALPMKAWRVTVTSLRCDKESCSGTELDTGSKLDWGSGTVTGTMTGSGILRVAGTDPVTETVTEPVPTAWASTVPAITLAASFLSSVLFPPWIGRVSRNTAAGTQTTFITTITP</sequence>
<dbReference type="AlphaFoldDB" id="A0A5B7CEC2"/>
<evidence type="ECO:0000313" key="2">
    <source>
        <dbReference type="Proteomes" id="UP000324222"/>
    </source>
</evidence>
<reference evidence="1 2" key="1">
    <citation type="submission" date="2019-05" db="EMBL/GenBank/DDBJ databases">
        <title>Another draft genome of Portunus trituberculatus and its Hox gene families provides insights of decapod evolution.</title>
        <authorList>
            <person name="Jeong J.-H."/>
            <person name="Song I."/>
            <person name="Kim S."/>
            <person name="Choi T."/>
            <person name="Kim D."/>
            <person name="Ryu S."/>
            <person name="Kim W."/>
        </authorList>
    </citation>
    <scope>NUCLEOTIDE SEQUENCE [LARGE SCALE GENOMIC DNA]</scope>
    <source>
        <tissue evidence="1">Muscle</tissue>
    </source>
</reference>
<dbReference type="Proteomes" id="UP000324222">
    <property type="component" value="Unassembled WGS sequence"/>
</dbReference>
<name>A0A5B7CEC2_PORTR</name>
<evidence type="ECO:0000313" key="1">
    <source>
        <dbReference type="EMBL" id="MPC07962.1"/>
    </source>
</evidence>
<protein>
    <submittedName>
        <fullName evidence="1">Uncharacterized protein</fullName>
    </submittedName>
</protein>
<dbReference type="EMBL" id="VSRR010000013">
    <property type="protein sequence ID" value="MPC07962.1"/>
    <property type="molecule type" value="Genomic_DNA"/>
</dbReference>
<gene>
    <name evidence="1" type="ORF">E2C01_000531</name>
</gene>
<comment type="caution">
    <text evidence="1">The sequence shown here is derived from an EMBL/GenBank/DDBJ whole genome shotgun (WGS) entry which is preliminary data.</text>
</comment>